<evidence type="ECO:0000313" key="3">
    <source>
        <dbReference type="Proteomes" id="UP000000305"/>
    </source>
</evidence>
<dbReference type="KEGG" id="dpx:DAPPUDRAFT_227282"/>
<evidence type="ECO:0000313" key="2">
    <source>
        <dbReference type="EMBL" id="EFX72824.1"/>
    </source>
</evidence>
<feature type="region of interest" description="Disordered" evidence="1">
    <location>
        <begin position="246"/>
        <end position="266"/>
    </location>
</feature>
<evidence type="ECO:0000256" key="1">
    <source>
        <dbReference type="SAM" id="MobiDB-lite"/>
    </source>
</evidence>
<name>E9H623_DAPPU</name>
<dbReference type="EMBL" id="GL732595">
    <property type="protein sequence ID" value="EFX72824.1"/>
    <property type="molecule type" value="Genomic_DNA"/>
</dbReference>
<proteinExistence type="predicted"/>
<feature type="compositionally biased region" description="Basic residues" evidence="1">
    <location>
        <begin position="256"/>
        <end position="266"/>
    </location>
</feature>
<accession>E9H623</accession>
<dbReference type="InParanoid" id="E9H623"/>
<dbReference type="HOGENOM" id="CLU_1046830_0_0_1"/>
<keyword evidence="3" id="KW-1185">Reference proteome</keyword>
<protein>
    <submittedName>
        <fullName evidence="2">Uncharacterized protein</fullName>
    </submittedName>
</protein>
<dbReference type="AlphaFoldDB" id="E9H623"/>
<reference evidence="2 3" key="1">
    <citation type="journal article" date="2011" name="Science">
        <title>The ecoresponsive genome of Daphnia pulex.</title>
        <authorList>
            <person name="Colbourne J.K."/>
            <person name="Pfrender M.E."/>
            <person name="Gilbert D."/>
            <person name="Thomas W.K."/>
            <person name="Tucker A."/>
            <person name="Oakley T.H."/>
            <person name="Tokishita S."/>
            <person name="Aerts A."/>
            <person name="Arnold G.J."/>
            <person name="Basu M.K."/>
            <person name="Bauer D.J."/>
            <person name="Caceres C.E."/>
            <person name="Carmel L."/>
            <person name="Casola C."/>
            <person name="Choi J.H."/>
            <person name="Detter J.C."/>
            <person name="Dong Q."/>
            <person name="Dusheyko S."/>
            <person name="Eads B.D."/>
            <person name="Frohlich T."/>
            <person name="Geiler-Samerotte K.A."/>
            <person name="Gerlach D."/>
            <person name="Hatcher P."/>
            <person name="Jogdeo S."/>
            <person name="Krijgsveld J."/>
            <person name="Kriventseva E.V."/>
            <person name="Kultz D."/>
            <person name="Laforsch C."/>
            <person name="Lindquist E."/>
            <person name="Lopez J."/>
            <person name="Manak J.R."/>
            <person name="Muller J."/>
            <person name="Pangilinan J."/>
            <person name="Patwardhan R.P."/>
            <person name="Pitluck S."/>
            <person name="Pritham E.J."/>
            <person name="Rechtsteiner A."/>
            <person name="Rho M."/>
            <person name="Rogozin I.B."/>
            <person name="Sakarya O."/>
            <person name="Salamov A."/>
            <person name="Schaack S."/>
            <person name="Shapiro H."/>
            <person name="Shiga Y."/>
            <person name="Skalitzky C."/>
            <person name="Smith Z."/>
            <person name="Souvorov A."/>
            <person name="Sung W."/>
            <person name="Tang Z."/>
            <person name="Tsuchiya D."/>
            <person name="Tu H."/>
            <person name="Vos H."/>
            <person name="Wang M."/>
            <person name="Wolf Y.I."/>
            <person name="Yamagata H."/>
            <person name="Yamada T."/>
            <person name="Ye Y."/>
            <person name="Shaw J.R."/>
            <person name="Andrews J."/>
            <person name="Crease T.J."/>
            <person name="Tang H."/>
            <person name="Lucas S.M."/>
            <person name="Robertson H.M."/>
            <person name="Bork P."/>
            <person name="Koonin E.V."/>
            <person name="Zdobnov E.M."/>
            <person name="Grigoriev I.V."/>
            <person name="Lynch M."/>
            <person name="Boore J.L."/>
        </authorList>
    </citation>
    <scope>NUCLEOTIDE SEQUENCE [LARGE SCALE GENOMIC DNA]</scope>
</reference>
<sequence length="266" mass="31480">MSFISEKPLNKKIIFDEHVEESDTMVDLSLSNEQQSESEKTLLRNKAFIQFDSNLSSHDKFQKVTKSNTDKPFKKGKMDFEQQSLPEVSSERYYHTTEALDIGKVSEFSLRTLFQESNLAVEPEEEPISLPPKLLAQKDPKLLFKPETVSNVEHQGYWKNAGMWTEPLFFHAGDNRLKEVTDFIYQPAKEEAYRDRNKWFEQREKLKQYYRNKMRRNAMWVAGTAQQSQKKRPLVDGTDESSFQYFGQQEEIERQQKKKPHRTFFK</sequence>
<gene>
    <name evidence="2" type="ORF">DAPPUDRAFT_227282</name>
</gene>
<organism evidence="2 3">
    <name type="scientific">Daphnia pulex</name>
    <name type="common">Water flea</name>
    <dbReference type="NCBI Taxonomy" id="6669"/>
    <lineage>
        <taxon>Eukaryota</taxon>
        <taxon>Metazoa</taxon>
        <taxon>Ecdysozoa</taxon>
        <taxon>Arthropoda</taxon>
        <taxon>Crustacea</taxon>
        <taxon>Branchiopoda</taxon>
        <taxon>Diplostraca</taxon>
        <taxon>Cladocera</taxon>
        <taxon>Anomopoda</taxon>
        <taxon>Daphniidae</taxon>
        <taxon>Daphnia</taxon>
    </lineage>
</organism>
<dbReference type="OrthoDB" id="6337761at2759"/>
<dbReference type="Proteomes" id="UP000000305">
    <property type="component" value="Unassembled WGS sequence"/>
</dbReference>